<name>A0A1X7T8I2_AMPQE</name>
<dbReference type="AlphaFoldDB" id="A0A1X7T8I2"/>
<dbReference type="EnsemblMetazoa" id="Aqu2.1.10864_001">
    <property type="protein sequence ID" value="Aqu2.1.10864_001"/>
    <property type="gene ID" value="Aqu2.1.10864"/>
</dbReference>
<organism evidence="3">
    <name type="scientific">Amphimedon queenslandica</name>
    <name type="common">Sponge</name>
    <dbReference type="NCBI Taxonomy" id="400682"/>
    <lineage>
        <taxon>Eukaryota</taxon>
        <taxon>Metazoa</taxon>
        <taxon>Porifera</taxon>
        <taxon>Demospongiae</taxon>
        <taxon>Heteroscleromorpha</taxon>
        <taxon>Haplosclerida</taxon>
        <taxon>Niphatidae</taxon>
        <taxon>Amphimedon</taxon>
    </lineage>
</organism>
<reference evidence="3" key="1">
    <citation type="submission" date="2017-05" db="UniProtKB">
        <authorList>
            <consortium name="EnsemblMetazoa"/>
        </authorList>
    </citation>
    <scope>IDENTIFICATION</scope>
</reference>
<evidence type="ECO:0000313" key="3">
    <source>
        <dbReference type="EnsemblMetazoa" id="Aqu2.1.10864_001"/>
    </source>
</evidence>
<feature type="signal peptide" evidence="2">
    <location>
        <begin position="1"/>
        <end position="17"/>
    </location>
</feature>
<keyword evidence="2" id="KW-0732">Signal</keyword>
<sequence>MLEIIVVLFLSHGATNSSSSIALVSLVSLVDIMSRNTYNLTHNGTFMKLKEEQLTKKWIGRIFQVFPDSVVLISEDGEVETPDPSTGRFKLHRYADYNVIANSLSTCTMSQAVGSPSTSDDSAKSGLTTI</sequence>
<accession>A0A1X7T8I2</accession>
<feature type="region of interest" description="Disordered" evidence="1">
    <location>
        <begin position="111"/>
        <end position="130"/>
    </location>
</feature>
<evidence type="ECO:0000256" key="1">
    <source>
        <dbReference type="SAM" id="MobiDB-lite"/>
    </source>
</evidence>
<feature type="chain" id="PRO_5013321906" evidence="2">
    <location>
        <begin position="18"/>
        <end position="130"/>
    </location>
</feature>
<proteinExistence type="predicted"/>
<evidence type="ECO:0000256" key="2">
    <source>
        <dbReference type="SAM" id="SignalP"/>
    </source>
</evidence>
<dbReference type="InParanoid" id="A0A1X7T8I2"/>
<protein>
    <submittedName>
        <fullName evidence="3">Uncharacterized protein</fullName>
    </submittedName>
</protein>